<dbReference type="EMBL" id="JACJTE010000037">
    <property type="protein sequence ID" value="MBD2563830.1"/>
    <property type="molecule type" value="Genomic_DNA"/>
</dbReference>
<comment type="caution">
    <text evidence="1">The sequence shown here is derived from an EMBL/GenBank/DDBJ whole genome shotgun (WGS) entry which is preliminary data.</text>
</comment>
<keyword evidence="2" id="KW-1185">Reference proteome</keyword>
<name>A0ABR8F4R7_NOSLI</name>
<sequence>MCELNDDEGDVFVDGVLHPLLICDVECCILLQVLPEFVPVTFLHFRLGIELDIAQNHVIRQLICAH</sequence>
<evidence type="ECO:0000313" key="2">
    <source>
        <dbReference type="Proteomes" id="UP000604661"/>
    </source>
</evidence>
<proteinExistence type="predicted"/>
<organism evidence="1 2">
    <name type="scientific">Nostoc linckia FACHB-391</name>
    <dbReference type="NCBI Taxonomy" id="2692906"/>
    <lineage>
        <taxon>Bacteria</taxon>
        <taxon>Bacillati</taxon>
        <taxon>Cyanobacteriota</taxon>
        <taxon>Cyanophyceae</taxon>
        <taxon>Nostocales</taxon>
        <taxon>Nostocaceae</taxon>
        <taxon>Nostoc</taxon>
    </lineage>
</organism>
<accession>A0ABR8F4R7</accession>
<gene>
    <name evidence="1" type="ORF">H6G95_25105</name>
</gene>
<evidence type="ECO:0000313" key="1">
    <source>
        <dbReference type="EMBL" id="MBD2563830.1"/>
    </source>
</evidence>
<dbReference type="Proteomes" id="UP000604661">
    <property type="component" value="Unassembled WGS sequence"/>
</dbReference>
<reference evidence="1 2" key="1">
    <citation type="journal article" date="2020" name="ISME J.">
        <title>Comparative genomics reveals insights into cyanobacterial evolution and habitat adaptation.</title>
        <authorList>
            <person name="Chen M.Y."/>
            <person name="Teng W.K."/>
            <person name="Zhao L."/>
            <person name="Hu C.X."/>
            <person name="Zhou Y.K."/>
            <person name="Han B.P."/>
            <person name="Song L.R."/>
            <person name="Shu W.S."/>
        </authorList>
    </citation>
    <scope>NUCLEOTIDE SEQUENCE [LARGE SCALE GENOMIC DNA]</scope>
    <source>
        <strain evidence="1 2">FACHB-391</strain>
    </source>
</reference>
<protein>
    <submittedName>
        <fullName evidence="1">Uncharacterized protein</fullName>
    </submittedName>
</protein>